<reference evidence="2" key="1">
    <citation type="submission" date="2021-12" db="EMBL/GenBank/DDBJ databases">
        <title>Curvularia clavata genome.</title>
        <authorList>
            <person name="Cao Y."/>
        </authorList>
    </citation>
    <scope>NUCLEOTIDE SEQUENCE</scope>
    <source>
        <strain evidence="2">Yc1106</strain>
    </source>
</reference>
<feature type="region of interest" description="Disordered" evidence="1">
    <location>
        <begin position="142"/>
        <end position="181"/>
    </location>
</feature>
<protein>
    <submittedName>
        <fullName evidence="2">Uncharacterized protein</fullName>
    </submittedName>
</protein>
<sequence>MSLNKGDSPPPPYSTYSPPPRKPSASNDHTILGQLSTTRTHHIHSVVENDILPIIHQRTAYGIAQTTIALLPSDIPLPALDEKPDSRFLATDSKDDDSNSIQVIGFASDTEPNVVRLTGQMNRTEFWKSPAVIHELEVMLSESLNPSPTSTDSSMEDAKERGGGGGGVGNESVESSSRPSRRKLLARVMPSMGPEQRSPSNNPEVGVRQVRTAGTVAIKARLEEICLRTLSDFGLYDTMSKQCVVVQVDAQC</sequence>
<organism evidence="2 3">
    <name type="scientific">Curvularia clavata</name>
    <dbReference type="NCBI Taxonomy" id="95742"/>
    <lineage>
        <taxon>Eukaryota</taxon>
        <taxon>Fungi</taxon>
        <taxon>Dikarya</taxon>
        <taxon>Ascomycota</taxon>
        <taxon>Pezizomycotina</taxon>
        <taxon>Dothideomycetes</taxon>
        <taxon>Pleosporomycetidae</taxon>
        <taxon>Pleosporales</taxon>
        <taxon>Pleosporineae</taxon>
        <taxon>Pleosporaceae</taxon>
        <taxon>Curvularia</taxon>
    </lineage>
</organism>
<keyword evidence="3" id="KW-1185">Reference proteome</keyword>
<dbReference type="Proteomes" id="UP001056012">
    <property type="component" value="Chromosome 2"/>
</dbReference>
<proteinExistence type="predicted"/>
<evidence type="ECO:0000313" key="2">
    <source>
        <dbReference type="EMBL" id="USP75240.1"/>
    </source>
</evidence>
<evidence type="ECO:0000313" key="3">
    <source>
        <dbReference type="Proteomes" id="UP001056012"/>
    </source>
</evidence>
<feature type="region of interest" description="Disordered" evidence="1">
    <location>
        <begin position="1"/>
        <end position="28"/>
    </location>
</feature>
<accession>A0A9Q8Z3Y0</accession>
<gene>
    <name evidence="2" type="ORF">yc1106_02514</name>
</gene>
<feature type="compositionally biased region" description="Polar residues" evidence="1">
    <location>
        <begin position="142"/>
        <end position="153"/>
    </location>
</feature>
<evidence type="ECO:0000256" key="1">
    <source>
        <dbReference type="SAM" id="MobiDB-lite"/>
    </source>
</evidence>
<dbReference type="AlphaFoldDB" id="A0A9Q8Z3Y0"/>
<feature type="compositionally biased region" description="Pro residues" evidence="1">
    <location>
        <begin position="8"/>
        <end position="22"/>
    </location>
</feature>
<dbReference type="EMBL" id="CP089275">
    <property type="protein sequence ID" value="USP75240.1"/>
    <property type="molecule type" value="Genomic_DNA"/>
</dbReference>
<name>A0A9Q8Z3Y0_CURCL</name>
<dbReference type="OrthoDB" id="3914029at2759"/>
<dbReference type="VEuPathDB" id="FungiDB:yc1106_02514"/>